<dbReference type="Proteomes" id="UP000503447">
    <property type="component" value="Chromosome"/>
</dbReference>
<dbReference type="KEGG" id="ftj:FTUN_2421"/>
<evidence type="ECO:0000313" key="2">
    <source>
        <dbReference type="EMBL" id="QJW94895.1"/>
    </source>
</evidence>
<feature type="compositionally biased region" description="Polar residues" evidence="1">
    <location>
        <begin position="28"/>
        <end position="41"/>
    </location>
</feature>
<organism evidence="2 3">
    <name type="scientific">Frigoriglobus tundricola</name>
    <dbReference type="NCBI Taxonomy" id="2774151"/>
    <lineage>
        <taxon>Bacteria</taxon>
        <taxon>Pseudomonadati</taxon>
        <taxon>Planctomycetota</taxon>
        <taxon>Planctomycetia</taxon>
        <taxon>Gemmatales</taxon>
        <taxon>Gemmataceae</taxon>
        <taxon>Frigoriglobus</taxon>
    </lineage>
</organism>
<keyword evidence="3" id="KW-1185">Reference proteome</keyword>
<dbReference type="AlphaFoldDB" id="A0A6M5YLU9"/>
<name>A0A6M5YLU9_9BACT</name>
<evidence type="ECO:0000256" key="1">
    <source>
        <dbReference type="SAM" id="MobiDB-lite"/>
    </source>
</evidence>
<gene>
    <name evidence="2" type="ORF">FTUN_2421</name>
</gene>
<accession>A0A6M5YLU9</accession>
<sequence>MEIGDAAEVALSEAAKKAGVEVWEKKATYSSFSDTHETSFSAARRGNRLRQTPQHRSNRPARS</sequence>
<reference evidence="3" key="1">
    <citation type="submission" date="2020-05" db="EMBL/GenBank/DDBJ databases">
        <title>Frigoriglobus tundricola gen. nov., sp. nov., a psychrotolerant cellulolytic planctomycete of the family Gemmataceae with two divergent copies of 16S rRNA gene.</title>
        <authorList>
            <person name="Kulichevskaya I.S."/>
            <person name="Ivanova A.A."/>
            <person name="Naumoff D.G."/>
            <person name="Beletsky A.V."/>
            <person name="Rijpstra W.I.C."/>
            <person name="Sinninghe Damste J.S."/>
            <person name="Mardanov A.V."/>
            <person name="Ravin N.V."/>
            <person name="Dedysh S.N."/>
        </authorList>
    </citation>
    <scope>NUCLEOTIDE SEQUENCE [LARGE SCALE GENOMIC DNA]</scope>
    <source>
        <strain evidence="3">PL17</strain>
    </source>
</reference>
<evidence type="ECO:0000313" key="3">
    <source>
        <dbReference type="Proteomes" id="UP000503447"/>
    </source>
</evidence>
<protein>
    <submittedName>
        <fullName evidence="2">Uncharacterized protein</fullName>
    </submittedName>
</protein>
<proteinExistence type="predicted"/>
<feature type="region of interest" description="Disordered" evidence="1">
    <location>
        <begin position="27"/>
        <end position="63"/>
    </location>
</feature>
<dbReference type="EMBL" id="CP053452">
    <property type="protein sequence ID" value="QJW94895.1"/>
    <property type="molecule type" value="Genomic_DNA"/>
</dbReference>